<reference evidence="1 2" key="1">
    <citation type="submission" date="2020-07" db="EMBL/GenBank/DDBJ databases">
        <authorList>
            <person name="Feng X."/>
        </authorList>
    </citation>
    <scope>NUCLEOTIDE SEQUENCE [LARGE SCALE GENOMIC DNA]</scope>
    <source>
        <strain evidence="1 2">JCM23202</strain>
    </source>
</reference>
<name>A0A7X1E9E8_9BACT</name>
<organism evidence="1 2">
    <name type="scientific">Pelagicoccus albus</name>
    <dbReference type="NCBI Taxonomy" id="415222"/>
    <lineage>
        <taxon>Bacteria</taxon>
        <taxon>Pseudomonadati</taxon>
        <taxon>Verrucomicrobiota</taxon>
        <taxon>Opitutia</taxon>
        <taxon>Puniceicoccales</taxon>
        <taxon>Pelagicoccaceae</taxon>
        <taxon>Pelagicoccus</taxon>
    </lineage>
</organism>
<gene>
    <name evidence="1" type="ORF">H5P27_17105</name>
</gene>
<proteinExistence type="predicted"/>
<protein>
    <recommendedName>
        <fullName evidence="3">Type II secretion system protein GspE N-terminal domain-containing protein</fullName>
    </recommendedName>
</protein>
<evidence type="ECO:0000313" key="1">
    <source>
        <dbReference type="EMBL" id="MBC2607775.1"/>
    </source>
</evidence>
<dbReference type="SUPFAM" id="SSF160246">
    <property type="entry name" value="EspE N-terminal domain-like"/>
    <property type="match status" value="1"/>
</dbReference>
<dbReference type="RefSeq" id="WP_185661641.1">
    <property type="nucleotide sequence ID" value="NZ_CAWPOO010000013.1"/>
</dbReference>
<dbReference type="AlphaFoldDB" id="A0A7X1E9E8"/>
<dbReference type="InterPro" id="IPR037257">
    <property type="entry name" value="T2SS_E_N_sf"/>
</dbReference>
<evidence type="ECO:0008006" key="3">
    <source>
        <dbReference type="Google" id="ProtNLM"/>
    </source>
</evidence>
<dbReference type="EMBL" id="JACHVC010000013">
    <property type="protein sequence ID" value="MBC2607775.1"/>
    <property type="molecule type" value="Genomic_DNA"/>
</dbReference>
<dbReference type="Proteomes" id="UP000526501">
    <property type="component" value="Unassembled WGS sequence"/>
</dbReference>
<keyword evidence="2" id="KW-1185">Reference proteome</keyword>
<comment type="caution">
    <text evidence="1">The sequence shown here is derived from an EMBL/GenBank/DDBJ whole genome shotgun (WGS) entry which is preliminary data.</text>
</comment>
<sequence length="161" mass="18057">MRANRLLGASLVERGLVSIEALDAANERFLELLSNSTGEMRISLLSILTGEIQSLQETKLIEYLVEEEGLGIIDVRNMEIPEEVSTITNYDECWATWTVPFDLVEDTSYIATAYYMSPAVRAFWEQKISGHIVWFAAPQETISGYLETREAEEAKAAMIAS</sequence>
<accession>A0A7X1E9E8</accession>
<evidence type="ECO:0000313" key="2">
    <source>
        <dbReference type="Proteomes" id="UP000526501"/>
    </source>
</evidence>